<protein>
    <submittedName>
        <fullName evidence="1">Uncharacterized protein</fullName>
    </submittedName>
</protein>
<evidence type="ECO:0000313" key="2">
    <source>
        <dbReference type="Proteomes" id="UP000028826"/>
    </source>
</evidence>
<dbReference type="Proteomes" id="UP000028826">
    <property type="component" value="Unassembled WGS sequence"/>
</dbReference>
<dbReference type="OrthoDB" id="9929323at2"/>
<name>A0A086XXA1_9RHOB</name>
<proteinExistence type="predicted"/>
<dbReference type="AlphaFoldDB" id="A0A086XXA1"/>
<dbReference type="EMBL" id="JGYG01000015">
    <property type="protein sequence ID" value="KFI26651.1"/>
    <property type="molecule type" value="Genomic_DNA"/>
</dbReference>
<dbReference type="STRING" id="195105.CN97_02805"/>
<evidence type="ECO:0000313" key="1">
    <source>
        <dbReference type="EMBL" id="KFI26651.1"/>
    </source>
</evidence>
<sequence length="62" mass="6857">MTDADILTALQAAEQETGWRTPSLLVDLVVQKLDPTNAAEEAHFRAQAERVLFERNTCWGAG</sequence>
<accession>A0A086XXA1</accession>
<dbReference type="RefSeq" id="WP_035713828.1">
    <property type="nucleotide sequence ID" value="NZ_JGYG01000015.1"/>
</dbReference>
<gene>
    <name evidence="1" type="ORF">CN97_02805</name>
</gene>
<comment type="caution">
    <text evidence="1">The sequence shown here is derived from an EMBL/GenBank/DDBJ whole genome shotgun (WGS) entry which is preliminary data.</text>
</comment>
<reference evidence="1 2" key="1">
    <citation type="submission" date="2014-03" db="EMBL/GenBank/DDBJ databases">
        <title>Genome of Haematobacter massiliensis CCUG 47968.</title>
        <authorList>
            <person name="Wang D."/>
            <person name="Wang G."/>
        </authorList>
    </citation>
    <scope>NUCLEOTIDE SEQUENCE [LARGE SCALE GENOMIC DNA]</scope>
    <source>
        <strain evidence="1 2">CCUG 47968</strain>
    </source>
</reference>
<organism evidence="1 2">
    <name type="scientific">Haematobacter massiliensis</name>
    <dbReference type="NCBI Taxonomy" id="195105"/>
    <lineage>
        <taxon>Bacteria</taxon>
        <taxon>Pseudomonadati</taxon>
        <taxon>Pseudomonadota</taxon>
        <taxon>Alphaproteobacteria</taxon>
        <taxon>Rhodobacterales</taxon>
        <taxon>Paracoccaceae</taxon>
        <taxon>Haematobacter</taxon>
    </lineage>
</organism>
<keyword evidence="2" id="KW-1185">Reference proteome</keyword>